<dbReference type="Proteomes" id="UP000480185">
    <property type="component" value="Unassembled WGS sequence"/>
</dbReference>
<keyword evidence="3" id="KW-1185">Reference proteome</keyword>
<dbReference type="RefSeq" id="WP_153729691.1">
    <property type="nucleotide sequence ID" value="NZ_WJNH01000012.1"/>
</dbReference>
<keyword evidence="1" id="KW-1133">Transmembrane helix</keyword>
<dbReference type="NCBIfam" id="NF041644">
    <property type="entry name" value="CBO0543_fam"/>
    <property type="match status" value="1"/>
</dbReference>
<dbReference type="EMBL" id="WJNH01000012">
    <property type="protein sequence ID" value="MRG87802.1"/>
    <property type="molecule type" value="Genomic_DNA"/>
</dbReference>
<dbReference type="InterPro" id="IPR048147">
    <property type="entry name" value="CBO0543-like"/>
</dbReference>
<gene>
    <name evidence="2" type="ORF">GH754_16175</name>
</gene>
<protein>
    <submittedName>
        <fullName evidence="2">Uncharacterized protein</fullName>
    </submittedName>
</protein>
<feature type="transmembrane region" description="Helical" evidence="1">
    <location>
        <begin position="62"/>
        <end position="82"/>
    </location>
</feature>
<accession>A0A6G1XA33</accession>
<proteinExistence type="predicted"/>
<dbReference type="AlphaFoldDB" id="A0A6G1XA33"/>
<reference evidence="2 3" key="1">
    <citation type="submission" date="2019-11" db="EMBL/GenBank/DDBJ databases">
        <authorList>
            <person name="Li J."/>
        </authorList>
    </citation>
    <scope>NUCLEOTIDE SEQUENCE [LARGE SCALE GENOMIC DNA]</scope>
    <source>
        <strain evidence="2 3">J4</strain>
    </source>
</reference>
<evidence type="ECO:0000313" key="2">
    <source>
        <dbReference type="EMBL" id="MRG87802.1"/>
    </source>
</evidence>
<evidence type="ECO:0000256" key="1">
    <source>
        <dbReference type="SAM" id="Phobius"/>
    </source>
</evidence>
<sequence length="155" mass="18708">MLLLVITTVVFAVIVFMMPKHITSLEIYTTSLFAIVLQLITDTYLEFKYRLYWYFSPDVNFLTLWVIFWIYPAASTIFLNFYPRTKSKLHKIKYILGWSIFALFFEWLAVQTGFFIHNGWRLWYSVPIYPVLFLILILNWTLICKLMFKLYPDKI</sequence>
<comment type="caution">
    <text evidence="2">The sequence shown here is derived from an EMBL/GenBank/DDBJ whole genome shotgun (WGS) entry which is preliminary data.</text>
</comment>
<feature type="transmembrane region" description="Helical" evidence="1">
    <location>
        <begin position="128"/>
        <end position="148"/>
    </location>
</feature>
<keyword evidence="1" id="KW-0812">Transmembrane</keyword>
<organism evidence="2 3">
    <name type="scientific">Salinibacillus xinjiangensis</name>
    <dbReference type="NCBI Taxonomy" id="1229268"/>
    <lineage>
        <taxon>Bacteria</taxon>
        <taxon>Bacillati</taxon>
        <taxon>Bacillota</taxon>
        <taxon>Bacilli</taxon>
        <taxon>Bacillales</taxon>
        <taxon>Bacillaceae</taxon>
        <taxon>Salinibacillus</taxon>
    </lineage>
</organism>
<name>A0A6G1XA33_9BACI</name>
<keyword evidence="1" id="KW-0472">Membrane</keyword>
<feature type="transmembrane region" description="Helical" evidence="1">
    <location>
        <begin position="94"/>
        <end position="116"/>
    </location>
</feature>
<evidence type="ECO:0000313" key="3">
    <source>
        <dbReference type="Proteomes" id="UP000480185"/>
    </source>
</evidence>
<dbReference type="OrthoDB" id="2851062at2"/>